<keyword evidence="1" id="KW-1133">Transmembrane helix</keyword>
<feature type="transmembrane region" description="Helical" evidence="1">
    <location>
        <begin position="107"/>
        <end position="127"/>
    </location>
</feature>
<feature type="transmembrane region" description="Helical" evidence="1">
    <location>
        <begin position="139"/>
        <end position="158"/>
    </location>
</feature>
<feature type="transmembrane region" description="Helical" evidence="1">
    <location>
        <begin position="164"/>
        <end position="182"/>
    </location>
</feature>
<dbReference type="AlphaFoldDB" id="W8Q126"/>
<feature type="non-terminal residue" evidence="2">
    <location>
        <position position="1"/>
    </location>
</feature>
<accession>W8Q126</accession>
<name>W8Q126_9ZZZZ</name>
<keyword evidence="1" id="KW-0812">Transmembrane</keyword>
<gene>
    <name evidence="2" type="primary">hgcA</name>
</gene>
<evidence type="ECO:0000313" key="2">
    <source>
        <dbReference type="EMBL" id="AHL38000.1"/>
    </source>
</evidence>
<sequence>INIWCAAGKGTFGTAELLHRIEAVGLLKIISHRRLVVPQLGATGVSAHQVREASGFHVFYGPVRATDIPAYMHARMKATPEMRRITFTLAERAVLVPVDIVGNLKHALFAAACLILLSGFGTDLYSLDRVAQFGLTNGVLCLVATLCGAALPALLLPWLPGQAFSVKGAIAGLLPMAALVLLWQTHPTILRNWLSLVGWLLLFPAVTSFIGMNFTGSSTYTSLSGVKKEMR</sequence>
<protein>
    <submittedName>
        <fullName evidence="2">Mercury methylating protein</fullName>
    </submittedName>
</protein>
<keyword evidence="1" id="KW-0472">Membrane</keyword>
<dbReference type="Gene3D" id="3.40.50.11600">
    <property type="match status" value="1"/>
</dbReference>
<organism evidence="2">
    <name type="scientific">uncultured microorganism</name>
    <dbReference type="NCBI Taxonomy" id="358574"/>
    <lineage>
        <taxon>unclassified sequences</taxon>
        <taxon>environmental samples</taxon>
    </lineage>
</organism>
<proteinExistence type="predicted"/>
<reference evidence="2" key="1">
    <citation type="journal article" date="2014" name="Appl. Environ. Microbiol.">
        <title>Analysis of the Microbial Community Structure by Monitoring an Hg Methylation Gene (hgcA) in Paddy Soils along an Hg Gradient.</title>
        <authorList>
            <person name="Liu Y.R."/>
            <person name="Yu R.Q."/>
            <person name="Zheng Y.M."/>
            <person name="He J.Z."/>
        </authorList>
    </citation>
    <scope>NUCLEOTIDE SEQUENCE</scope>
</reference>
<evidence type="ECO:0000256" key="1">
    <source>
        <dbReference type="SAM" id="Phobius"/>
    </source>
</evidence>
<feature type="non-terminal residue" evidence="2">
    <location>
        <position position="231"/>
    </location>
</feature>
<dbReference type="EMBL" id="KJ184704">
    <property type="protein sequence ID" value="AHL38000.1"/>
    <property type="molecule type" value="Genomic_DNA"/>
</dbReference>
<feature type="transmembrane region" description="Helical" evidence="1">
    <location>
        <begin position="194"/>
        <end position="214"/>
    </location>
</feature>
<dbReference type="NCBIfam" id="NF040863">
    <property type="entry name" value="HgcA_corrinoid"/>
    <property type="match status" value="1"/>
</dbReference>